<keyword evidence="3" id="KW-1185">Reference proteome</keyword>
<dbReference type="Proteomes" id="UP000199691">
    <property type="component" value="Unassembled WGS sequence"/>
</dbReference>
<protein>
    <submittedName>
        <fullName evidence="2">NB-ARC domain-containing protein</fullName>
    </submittedName>
</protein>
<organism evidence="2 3">
    <name type="scientific">Lentzea jiangxiensis</name>
    <dbReference type="NCBI Taxonomy" id="641025"/>
    <lineage>
        <taxon>Bacteria</taxon>
        <taxon>Bacillati</taxon>
        <taxon>Actinomycetota</taxon>
        <taxon>Actinomycetes</taxon>
        <taxon>Pseudonocardiales</taxon>
        <taxon>Pseudonocardiaceae</taxon>
        <taxon>Lentzea</taxon>
    </lineage>
</organism>
<sequence>MAAEPTDDLHPHRCAVRIKPLRVIGGTSPLLAAAFQSREGTTRLLAQALDRGDAAVLTGQPAVHTGVVSGLGGVGKTQVALDYAQRLWAAGEVDLWVWVTAGSREAIVSSYARLAADLIGVEDSDPEDGARRLLEWLSAASIQWPIVLDDLQNPADLRGLWPPAAAGGRVVVTTRRRDAALRGHGRCLVEVDVFTEQEAEAYVRSALADQPHLDE</sequence>
<dbReference type="OrthoDB" id="580767at2"/>
<dbReference type="RefSeq" id="WP_143022985.1">
    <property type="nucleotide sequence ID" value="NZ_FNIX01000023.1"/>
</dbReference>
<evidence type="ECO:0000313" key="2">
    <source>
        <dbReference type="EMBL" id="SDP94204.1"/>
    </source>
</evidence>
<dbReference type="InterPro" id="IPR027417">
    <property type="entry name" value="P-loop_NTPase"/>
</dbReference>
<feature type="domain" description="NB-ARC" evidence="1">
    <location>
        <begin position="67"/>
        <end position="199"/>
    </location>
</feature>
<dbReference type="AlphaFoldDB" id="A0A1H0WTW1"/>
<dbReference type="Gene3D" id="3.40.50.300">
    <property type="entry name" value="P-loop containing nucleotide triphosphate hydrolases"/>
    <property type="match status" value="1"/>
</dbReference>
<accession>A0A1H0WTW1</accession>
<dbReference type="SUPFAM" id="SSF52540">
    <property type="entry name" value="P-loop containing nucleoside triphosphate hydrolases"/>
    <property type="match status" value="1"/>
</dbReference>
<proteinExistence type="predicted"/>
<gene>
    <name evidence="2" type="ORF">SAMN05421507_12352</name>
</gene>
<dbReference type="Pfam" id="PF00931">
    <property type="entry name" value="NB-ARC"/>
    <property type="match status" value="1"/>
</dbReference>
<dbReference type="EMBL" id="FNIX01000023">
    <property type="protein sequence ID" value="SDP94204.1"/>
    <property type="molecule type" value="Genomic_DNA"/>
</dbReference>
<dbReference type="STRING" id="641025.SAMN05421507_12352"/>
<evidence type="ECO:0000259" key="1">
    <source>
        <dbReference type="Pfam" id="PF00931"/>
    </source>
</evidence>
<dbReference type="GO" id="GO:0043531">
    <property type="term" value="F:ADP binding"/>
    <property type="evidence" value="ECO:0007669"/>
    <property type="project" value="InterPro"/>
</dbReference>
<evidence type="ECO:0000313" key="3">
    <source>
        <dbReference type="Proteomes" id="UP000199691"/>
    </source>
</evidence>
<dbReference type="InterPro" id="IPR002182">
    <property type="entry name" value="NB-ARC"/>
</dbReference>
<name>A0A1H0WTW1_9PSEU</name>
<reference evidence="3" key="1">
    <citation type="submission" date="2016-10" db="EMBL/GenBank/DDBJ databases">
        <authorList>
            <person name="Varghese N."/>
            <person name="Submissions S."/>
        </authorList>
    </citation>
    <scope>NUCLEOTIDE SEQUENCE [LARGE SCALE GENOMIC DNA]</scope>
    <source>
        <strain evidence="3">CGMCC 4.6609</strain>
    </source>
</reference>